<reference evidence="3 4" key="1">
    <citation type="submission" date="2024-09" db="EMBL/GenBank/DDBJ databases">
        <authorList>
            <person name="Sun Q."/>
            <person name="Mori K."/>
        </authorList>
    </citation>
    <scope>NUCLEOTIDE SEQUENCE [LARGE SCALE GENOMIC DNA]</scope>
    <source>
        <strain evidence="3 4">CCM 7609</strain>
    </source>
</reference>
<evidence type="ECO:0000313" key="4">
    <source>
        <dbReference type="Proteomes" id="UP001589575"/>
    </source>
</evidence>
<evidence type="ECO:0000256" key="1">
    <source>
        <dbReference type="SAM" id="MobiDB-lite"/>
    </source>
</evidence>
<protein>
    <submittedName>
        <fullName evidence="3">Uncharacterized protein</fullName>
    </submittedName>
</protein>
<feature type="compositionally biased region" description="Low complexity" evidence="1">
    <location>
        <begin position="86"/>
        <end position="95"/>
    </location>
</feature>
<feature type="region of interest" description="Disordered" evidence="1">
    <location>
        <begin position="86"/>
        <end position="112"/>
    </location>
</feature>
<comment type="caution">
    <text evidence="3">The sequence shown here is derived from an EMBL/GenBank/DDBJ whole genome shotgun (WGS) entry which is preliminary data.</text>
</comment>
<proteinExistence type="predicted"/>
<evidence type="ECO:0000313" key="2">
    <source>
        <dbReference type="EMBL" id="MFB9069701.1"/>
    </source>
</evidence>
<name>A0ABV5G7R0_9MICC</name>
<sequence length="112" mass="12253">MEVSVDRYHRAIGLRNSRSKRSTSSLKRSVEADGHGTRWNLWSRLVYASLHSKENELRGSTGGSRISRQLESLWSSSSAPVVTVPAAAVAGPRPGRSGRPRPVRPASGDWLC</sequence>
<dbReference type="EMBL" id="JBHMFI010000004">
    <property type="protein sequence ID" value="MFB9074916.1"/>
    <property type="molecule type" value="Genomic_DNA"/>
</dbReference>
<dbReference type="Proteomes" id="UP001589575">
    <property type="component" value="Unassembled WGS sequence"/>
</dbReference>
<dbReference type="EMBL" id="JBHMFI010000001">
    <property type="protein sequence ID" value="MFB9069701.1"/>
    <property type="molecule type" value="Genomic_DNA"/>
</dbReference>
<feature type="region of interest" description="Disordered" evidence="1">
    <location>
        <begin position="13"/>
        <end position="33"/>
    </location>
</feature>
<organism evidence="3 4">
    <name type="scientific">Citricoccus parietis</name>
    <dbReference type="NCBI Taxonomy" id="592307"/>
    <lineage>
        <taxon>Bacteria</taxon>
        <taxon>Bacillati</taxon>
        <taxon>Actinomycetota</taxon>
        <taxon>Actinomycetes</taxon>
        <taxon>Micrococcales</taxon>
        <taxon>Micrococcaceae</taxon>
        <taxon>Citricoccus</taxon>
    </lineage>
</organism>
<gene>
    <name evidence="2" type="ORF">ACFFX0_00195</name>
    <name evidence="3" type="ORF">ACFFX0_28515</name>
</gene>
<keyword evidence="4" id="KW-1185">Reference proteome</keyword>
<evidence type="ECO:0000313" key="3">
    <source>
        <dbReference type="EMBL" id="MFB9074916.1"/>
    </source>
</evidence>
<accession>A0ABV5G7R0</accession>